<dbReference type="SMART" id="SM00470">
    <property type="entry name" value="ParB"/>
    <property type="match status" value="1"/>
</dbReference>
<dbReference type="Pfam" id="PF02195">
    <property type="entry name" value="ParB_N"/>
    <property type="match status" value="1"/>
</dbReference>
<keyword evidence="2" id="KW-0159">Chromosome partition</keyword>
<dbReference type="PANTHER" id="PTHR33375:SF1">
    <property type="entry name" value="CHROMOSOME-PARTITIONING PROTEIN PARB-RELATED"/>
    <property type="match status" value="1"/>
</dbReference>
<comment type="caution">
    <text evidence="6">The sequence shown here is derived from an EMBL/GenBank/DDBJ whole genome shotgun (WGS) entry which is preliminary data.</text>
</comment>
<dbReference type="Gene3D" id="3.90.1530.30">
    <property type="match status" value="1"/>
</dbReference>
<dbReference type="InterPro" id="IPR004437">
    <property type="entry name" value="ParB/RepB/Spo0J"/>
</dbReference>
<name>A0A1F6BPM8_9BACT</name>
<proteinExistence type="inferred from homology"/>
<dbReference type="PANTHER" id="PTHR33375">
    <property type="entry name" value="CHROMOSOME-PARTITIONING PROTEIN PARB-RELATED"/>
    <property type="match status" value="1"/>
</dbReference>
<dbReference type="InterPro" id="IPR036086">
    <property type="entry name" value="ParB/Sulfiredoxin_sf"/>
</dbReference>
<reference evidence="6 7" key="1">
    <citation type="journal article" date="2016" name="Nat. Commun.">
        <title>Thousands of microbial genomes shed light on interconnected biogeochemical processes in an aquifer system.</title>
        <authorList>
            <person name="Anantharaman K."/>
            <person name="Brown C.T."/>
            <person name="Hug L.A."/>
            <person name="Sharon I."/>
            <person name="Castelle C.J."/>
            <person name="Probst A.J."/>
            <person name="Thomas B.C."/>
            <person name="Singh A."/>
            <person name="Wilkins M.J."/>
            <person name="Karaoz U."/>
            <person name="Brodie E.L."/>
            <person name="Williams K.H."/>
            <person name="Hubbard S.S."/>
            <person name="Banfield J.F."/>
        </authorList>
    </citation>
    <scope>NUCLEOTIDE SEQUENCE [LARGE SCALE GENOMIC DNA]</scope>
</reference>
<sequence length="308" mass="34686">MLGKGLESLIPKKDNKAPQTFPSGNKESEREILPPQNREPVLVSGAAKRSHESIFHIEVEKIQPNPYQPRRAFNQEDLRELAQSIREFGIIQPLVVTKIENETPTGTEVSYQLIAGERRLMAAKLIGLPVVPAIVRRFDVHQNKLEVALVENIQRSNLNPIEAARAYARLQDEFNLTQREVAAKIGKSRETVANAVRLLGLPGNIQDALAEGRINESQARVILASADPARQNELFERFLSGTTVAKTKSEFPKPVDPESKYWEKRLEEKLGYPVEIQRKEGRGKIVVKFNSEAEWQNLLDKVIGSETE</sequence>
<keyword evidence="3" id="KW-0238">DNA-binding</keyword>
<dbReference type="Gene3D" id="1.10.10.2830">
    <property type="match status" value="1"/>
</dbReference>
<dbReference type="FunFam" id="3.90.1530.30:FF:000001">
    <property type="entry name" value="Chromosome partitioning protein ParB"/>
    <property type="match status" value="1"/>
</dbReference>
<dbReference type="GO" id="GO:0007059">
    <property type="term" value="P:chromosome segregation"/>
    <property type="evidence" value="ECO:0007669"/>
    <property type="project" value="UniProtKB-KW"/>
</dbReference>
<evidence type="ECO:0000313" key="6">
    <source>
        <dbReference type="EMBL" id="OGG38875.1"/>
    </source>
</evidence>
<feature type="region of interest" description="Disordered" evidence="4">
    <location>
        <begin position="1"/>
        <end position="39"/>
    </location>
</feature>
<dbReference type="FunFam" id="1.10.10.2830:FF:000001">
    <property type="entry name" value="Chromosome partitioning protein ParB"/>
    <property type="match status" value="1"/>
</dbReference>
<evidence type="ECO:0000256" key="2">
    <source>
        <dbReference type="ARBA" id="ARBA00022829"/>
    </source>
</evidence>
<dbReference type="GO" id="GO:0003677">
    <property type="term" value="F:DNA binding"/>
    <property type="evidence" value="ECO:0007669"/>
    <property type="project" value="UniProtKB-KW"/>
</dbReference>
<dbReference type="AlphaFoldDB" id="A0A1F6BPM8"/>
<evidence type="ECO:0000256" key="4">
    <source>
        <dbReference type="SAM" id="MobiDB-lite"/>
    </source>
</evidence>
<dbReference type="CDD" id="cd16393">
    <property type="entry name" value="SPO0J_N"/>
    <property type="match status" value="1"/>
</dbReference>
<evidence type="ECO:0000256" key="1">
    <source>
        <dbReference type="ARBA" id="ARBA00006295"/>
    </source>
</evidence>
<gene>
    <name evidence="6" type="ORF">A2127_02005</name>
</gene>
<dbReference type="InterPro" id="IPR057240">
    <property type="entry name" value="ParB_dimer_C"/>
</dbReference>
<dbReference type="GO" id="GO:0005694">
    <property type="term" value="C:chromosome"/>
    <property type="evidence" value="ECO:0007669"/>
    <property type="project" value="TreeGrafter"/>
</dbReference>
<protein>
    <recommendedName>
        <fullName evidence="5">ParB-like N-terminal domain-containing protein</fullName>
    </recommendedName>
</protein>
<evidence type="ECO:0000259" key="5">
    <source>
        <dbReference type="SMART" id="SM00470"/>
    </source>
</evidence>
<dbReference type="InterPro" id="IPR050336">
    <property type="entry name" value="Chromosome_partition/occlusion"/>
</dbReference>
<dbReference type="InterPro" id="IPR041468">
    <property type="entry name" value="HTH_ParB/Spo0J"/>
</dbReference>
<dbReference type="Pfam" id="PF17762">
    <property type="entry name" value="HTH_ParB"/>
    <property type="match status" value="1"/>
</dbReference>
<dbReference type="SUPFAM" id="SSF110849">
    <property type="entry name" value="ParB/Sulfiredoxin"/>
    <property type="match status" value="1"/>
</dbReference>
<dbReference type="InterPro" id="IPR003115">
    <property type="entry name" value="ParB_N"/>
</dbReference>
<feature type="domain" description="ParB-like N-terminal" evidence="5">
    <location>
        <begin position="55"/>
        <end position="153"/>
    </location>
</feature>
<dbReference type="EMBL" id="MFKI01000022">
    <property type="protein sequence ID" value="OGG38875.1"/>
    <property type="molecule type" value="Genomic_DNA"/>
</dbReference>
<comment type="similarity">
    <text evidence="1">Belongs to the ParB family.</text>
</comment>
<accession>A0A1F6BPM8</accession>
<dbReference type="Proteomes" id="UP000179324">
    <property type="component" value="Unassembled WGS sequence"/>
</dbReference>
<organism evidence="6 7">
    <name type="scientific">Candidatus Jorgensenbacteria bacterium GWC1_48_12</name>
    <dbReference type="NCBI Taxonomy" id="1798469"/>
    <lineage>
        <taxon>Bacteria</taxon>
        <taxon>Candidatus Joergenseniibacteriota</taxon>
    </lineage>
</organism>
<evidence type="ECO:0000313" key="7">
    <source>
        <dbReference type="Proteomes" id="UP000179324"/>
    </source>
</evidence>
<dbReference type="NCBIfam" id="TIGR00180">
    <property type="entry name" value="parB_part"/>
    <property type="match status" value="1"/>
</dbReference>
<dbReference type="Pfam" id="PF23552">
    <property type="entry name" value="ParB_C"/>
    <property type="match status" value="1"/>
</dbReference>
<evidence type="ECO:0000256" key="3">
    <source>
        <dbReference type="ARBA" id="ARBA00023125"/>
    </source>
</evidence>